<evidence type="ECO:0000256" key="4">
    <source>
        <dbReference type="ARBA" id="ARBA00022989"/>
    </source>
</evidence>
<accession>A0A1H7WRE1</accession>
<dbReference type="InterPro" id="IPR026022">
    <property type="entry name" value="PhoU_dom"/>
</dbReference>
<evidence type="ECO:0000313" key="9">
    <source>
        <dbReference type="Proteomes" id="UP000198744"/>
    </source>
</evidence>
<keyword evidence="9" id="KW-1185">Reference proteome</keyword>
<evidence type="ECO:0000256" key="2">
    <source>
        <dbReference type="ARBA" id="ARBA00022475"/>
    </source>
</evidence>
<feature type="domain" description="PhoU" evidence="7">
    <location>
        <begin position="339"/>
        <end position="423"/>
    </location>
</feature>
<dbReference type="AlphaFoldDB" id="A0A1H7WRE1"/>
<dbReference type="Gene3D" id="1.20.58.220">
    <property type="entry name" value="Phosphate transport system protein phou homolog 2, domain 2"/>
    <property type="match status" value="1"/>
</dbReference>
<feature type="transmembrane region" description="Helical" evidence="6">
    <location>
        <begin position="101"/>
        <end position="122"/>
    </location>
</feature>
<feature type="domain" description="PhoU" evidence="7">
    <location>
        <begin position="444"/>
        <end position="527"/>
    </location>
</feature>
<dbReference type="RefSeq" id="WP_093882987.1">
    <property type="nucleotide sequence ID" value="NZ_FOBS01000007.1"/>
</dbReference>
<keyword evidence="3 6" id="KW-0812">Transmembrane</keyword>
<feature type="transmembrane region" description="Helical" evidence="6">
    <location>
        <begin position="44"/>
        <end position="61"/>
    </location>
</feature>
<evidence type="ECO:0000256" key="6">
    <source>
        <dbReference type="SAM" id="Phobius"/>
    </source>
</evidence>
<sequence>MLTDILTLSVGLVLFLFGMMKLSDSMQRLFTARIRGYVRFAVKRPVYGLLTGMIATMLFQSSSATTVLTIGMVSAGLISFYSSLGMILGADIGTTLTVQLVVWKFTTLSPVFVILGGGIWIFGKDSWKPIGEAIFHFGLIFFGLSLATTATAPLQHYPVFVHLFQETKNPFLGVLVGAVFTGLIHSSAIPISMLVILAQQGAMSIDNALPIVIGANIGTTATALLAGSVASLGGRRSAVSHFLFKLICVGICLAALPVFIQTLKTLSAETAQQIALSHLLFNLLLAVSFIFVLKPFSRLIEKLIPGKEETLPLWPQYLDEALLDKPREALDRVKKELEREAFLANRMLVDSMSLFDRYEPVKKQNILYVEMVVDTLRREMVQYLSKISSSNLSPQMSRRLFNYTSMVDDIERIADHAVNIVELARNRHERNIQITVEGSVELLHIRQLVEANLGDALALISRRDEECIRDITCREAQIDVEVKEARDRHLMRFHHHMAAADSGPTFVELLIQLERISDHCQNIAESIYELEEE</sequence>
<reference evidence="8 9" key="1">
    <citation type="submission" date="2016-10" db="EMBL/GenBank/DDBJ databases">
        <authorList>
            <person name="de Groot N.N."/>
        </authorList>
    </citation>
    <scope>NUCLEOTIDE SEQUENCE [LARGE SCALE GENOMIC DNA]</scope>
    <source>
        <strain evidence="8 9">DSM 8423</strain>
    </source>
</reference>
<keyword evidence="2" id="KW-1003">Cell membrane</keyword>
<dbReference type="OrthoDB" id="9763003at2"/>
<evidence type="ECO:0000256" key="1">
    <source>
        <dbReference type="ARBA" id="ARBA00004651"/>
    </source>
</evidence>
<dbReference type="GO" id="GO:0044341">
    <property type="term" value="P:sodium-dependent phosphate transport"/>
    <property type="evidence" value="ECO:0007669"/>
    <property type="project" value="InterPro"/>
</dbReference>
<dbReference type="PANTHER" id="PTHR10010:SF46">
    <property type="entry name" value="SODIUM-DEPENDENT PHOSPHATE TRANSPORT PROTEIN 2B"/>
    <property type="match status" value="1"/>
</dbReference>
<evidence type="ECO:0000259" key="7">
    <source>
        <dbReference type="Pfam" id="PF01895"/>
    </source>
</evidence>
<dbReference type="InterPro" id="IPR038078">
    <property type="entry name" value="PhoU-like_sf"/>
</dbReference>
<evidence type="ECO:0000256" key="5">
    <source>
        <dbReference type="ARBA" id="ARBA00023136"/>
    </source>
</evidence>
<keyword evidence="5 6" id="KW-0472">Membrane</keyword>
<proteinExistence type="predicted"/>
<dbReference type="NCBIfam" id="NF037997">
    <property type="entry name" value="Na_Pi_symport"/>
    <property type="match status" value="1"/>
</dbReference>
<feature type="transmembrane region" description="Helical" evidence="6">
    <location>
        <begin position="6"/>
        <end position="23"/>
    </location>
</feature>
<feature type="transmembrane region" description="Helical" evidence="6">
    <location>
        <begin position="134"/>
        <end position="159"/>
    </location>
</feature>
<feature type="transmembrane region" description="Helical" evidence="6">
    <location>
        <begin position="208"/>
        <end position="230"/>
    </location>
</feature>
<evidence type="ECO:0000256" key="3">
    <source>
        <dbReference type="ARBA" id="ARBA00022692"/>
    </source>
</evidence>
<feature type="transmembrane region" description="Helical" evidence="6">
    <location>
        <begin position="242"/>
        <end position="263"/>
    </location>
</feature>
<feature type="transmembrane region" description="Helical" evidence="6">
    <location>
        <begin position="171"/>
        <end position="196"/>
    </location>
</feature>
<protein>
    <submittedName>
        <fullName evidence="8">Phosphate:Na+ symporter</fullName>
    </submittedName>
</protein>
<dbReference type="GO" id="GO:0005436">
    <property type="term" value="F:sodium:phosphate symporter activity"/>
    <property type="evidence" value="ECO:0007669"/>
    <property type="project" value="InterPro"/>
</dbReference>
<feature type="transmembrane region" description="Helical" evidence="6">
    <location>
        <begin position="67"/>
        <end position="89"/>
    </location>
</feature>
<dbReference type="Pfam" id="PF01895">
    <property type="entry name" value="PhoU"/>
    <property type="match status" value="2"/>
</dbReference>
<dbReference type="PANTHER" id="PTHR10010">
    <property type="entry name" value="SOLUTE CARRIER FAMILY 34 SODIUM PHOSPHATE , MEMBER 2-RELATED"/>
    <property type="match status" value="1"/>
</dbReference>
<dbReference type="SUPFAM" id="SSF109755">
    <property type="entry name" value="PhoU-like"/>
    <property type="match status" value="1"/>
</dbReference>
<dbReference type="Proteomes" id="UP000198744">
    <property type="component" value="Unassembled WGS sequence"/>
</dbReference>
<gene>
    <name evidence="8" type="ORF">SAMN04489760_107133</name>
</gene>
<feature type="transmembrane region" description="Helical" evidence="6">
    <location>
        <begin position="275"/>
        <end position="293"/>
    </location>
</feature>
<dbReference type="EMBL" id="FOBS01000007">
    <property type="protein sequence ID" value="SEM24043.1"/>
    <property type="molecule type" value="Genomic_DNA"/>
</dbReference>
<keyword evidence="4 6" id="KW-1133">Transmembrane helix</keyword>
<dbReference type="GO" id="GO:0005886">
    <property type="term" value="C:plasma membrane"/>
    <property type="evidence" value="ECO:0007669"/>
    <property type="project" value="UniProtKB-SubCell"/>
</dbReference>
<name>A0A1H7WRE1_9BACT</name>
<dbReference type="InterPro" id="IPR003841">
    <property type="entry name" value="Na/Pi_transpt"/>
</dbReference>
<dbReference type="Pfam" id="PF02690">
    <property type="entry name" value="Na_Pi_cotrans"/>
    <property type="match status" value="2"/>
</dbReference>
<organism evidence="8 9">
    <name type="scientific">Syntrophus gentianae</name>
    <dbReference type="NCBI Taxonomy" id="43775"/>
    <lineage>
        <taxon>Bacteria</taxon>
        <taxon>Pseudomonadati</taxon>
        <taxon>Thermodesulfobacteriota</taxon>
        <taxon>Syntrophia</taxon>
        <taxon>Syntrophales</taxon>
        <taxon>Syntrophaceae</taxon>
        <taxon>Syntrophus</taxon>
    </lineage>
</organism>
<comment type="subcellular location">
    <subcellularLocation>
        <location evidence="1">Cell membrane</location>
        <topology evidence="1">Multi-pass membrane protein</topology>
    </subcellularLocation>
</comment>
<evidence type="ECO:0000313" key="8">
    <source>
        <dbReference type="EMBL" id="SEM24043.1"/>
    </source>
</evidence>